<sequence>MSLFILIPILFVIALLVSGLGSVSGVGGGVLFVPLLLILLPSKNIEEIKFISTLLVFVSATINVIWNLIKKNINYLVILIGIVASVPAVFLGRYIAGLFSLDVLKIIIGAILIFVSILLILVEYVFKNKEKKNNSEIKSKFNIKINEQSSINIFKLIFISIAGGLITSLTGMGGGPILMPILLIWCGLTMGQASPISHSLIAGASLISLLLNYHLFGDFEIMVKTGLPMLIGVIIGTIVAIAVKKYITKEIYIKWILIVLIWISAIKLILDVLL</sequence>
<dbReference type="eggNOG" id="COG0730">
    <property type="taxonomic scope" value="Bacteria"/>
</dbReference>
<organism evidence="7 8">
    <name type="scientific">Spiroplasma sabaudiense Ar-1343</name>
    <dbReference type="NCBI Taxonomy" id="1276257"/>
    <lineage>
        <taxon>Bacteria</taxon>
        <taxon>Bacillati</taxon>
        <taxon>Mycoplasmatota</taxon>
        <taxon>Mollicutes</taxon>
        <taxon>Entomoplasmatales</taxon>
        <taxon>Spiroplasmataceae</taxon>
        <taxon>Spiroplasma</taxon>
    </lineage>
</organism>
<dbReference type="PANTHER" id="PTHR43701:SF5">
    <property type="entry name" value="MEMBRANE TRANSPORTER PROTEIN-RELATED"/>
    <property type="match status" value="1"/>
</dbReference>
<evidence type="ECO:0000256" key="5">
    <source>
        <dbReference type="ARBA" id="ARBA00023136"/>
    </source>
</evidence>
<proteinExistence type="inferred from homology"/>
<protein>
    <recommendedName>
        <fullName evidence="6">Probable membrane transporter protein</fullName>
    </recommendedName>
</protein>
<keyword evidence="8" id="KW-1185">Reference proteome</keyword>
<dbReference type="OrthoDB" id="392097at2"/>
<dbReference type="RefSeq" id="WP_025251416.1">
    <property type="nucleotide sequence ID" value="NZ_CP006934.1"/>
</dbReference>
<evidence type="ECO:0000256" key="3">
    <source>
        <dbReference type="ARBA" id="ARBA00022692"/>
    </source>
</evidence>
<evidence type="ECO:0000313" key="7">
    <source>
        <dbReference type="EMBL" id="AHI54280.1"/>
    </source>
</evidence>
<reference evidence="7 8" key="1">
    <citation type="journal article" date="2014" name="Genome Biol. Evol.">
        <title>Molecular evolution of the substrate utilization strategies and putative virulence factors in mosquito-associated Spiroplasma species.</title>
        <authorList>
            <person name="Chang T.H."/>
            <person name="Lo W.S."/>
            <person name="Ku C."/>
            <person name="Chen L.L."/>
            <person name="Kuo C.H."/>
        </authorList>
    </citation>
    <scope>NUCLEOTIDE SEQUENCE [LARGE SCALE GENOMIC DNA]</scope>
    <source>
        <strain evidence="7">Ar-1343</strain>
    </source>
</reference>
<feature type="transmembrane region" description="Helical" evidence="6">
    <location>
        <begin position="103"/>
        <end position="126"/>
    </location>
</feature>
<dbReference type="Proteomes" id="UP000019265">
    <property type="component" value="Chromosome"/>
</dbReference>
<dbReference type="Pfam" id="PF01925">
    <property type="entry name" value="TauE"/>
    <property type="match status" value="1"/>
</dbReference>
<evidence type="ECO:0000256" key="6">
    <source>
        <dbReference type="RuleBase" id="RU363041"/>
    </source>
</evidence>
<dbReference type="GO" id="GO:0005886">
    <property type="term" value="C:plasma membrane"/>
    <property type="evidence" value="ECO:0007669"/>
    <property type="project" value="UniProtKB-SubCell"/>
</dbReference>
<keyword evidence="6" id="KW-1003">Cell membrane</keyword>
<feature type="transmembrane region" description="Helical" evidence="6">
    <location>
        <begin position="6"/>
        <end position="38"/>
    </location>
</feature>
<comment type="subcellular location">
    <subcellularLocation>
        <location evidence="6">Cell membrane</location>
        <topology evidence="6">Multi-pass membrane protein</topology>
    </subcellularLocation>
    <subcellularLocation>
        <location evidence="1">Membrane</location>
        <topology evidence="1">Multi-pass membrane protein</topology>
    </subcellularLocation>
</comment>
<evidence type="ECO:0000256" key="1">
    <source>
        <dbReference type="ARBA" id="ARBA00004141"/>
    </source>
</evidence>
<accession>W6ABS0</accession>
<dbReference type="PANTHER" id="PTHR43701">
    <property type="entry name" value="MEMBRANE TRANSPORTER PROTEIN MJ0441-RELATED"/>
    <property type="match status" value="1"/>
</dbReference>
<keyword evidence="5 6" id="KW-0472">Membrane</keyword>
<dbReference type="AlphaFoldDB" id="W6ABS0"/>
<evidence type="ECO:0000313" key="8">
    <source>
        <dbReference type="Proteomes" id="UP000019265"/>
    </source>
</evidence>
<feature type="transmembrane region" description="Helical" evidence="6">
    <location>
        <begin position="156"/>
        <end position="184"/>
    </location>
</feature>
<evidence type="ECO:0000256" key="2">
    <source>
        <dbReference type="ARBA" id="ARBA00009142"/>
    </source>
</evidence>
<keyword evidence="4 6" id="KW-1133">Transmembrane helix</keyword>
<comment type="similarity">
    <text evidence="2 6">Belongs to the 4-toluene sulfonate uptake permease (TSUP) (TC 2.A.102) family.</text>
</comment>
<gene>
    <name evidence="7" type="ORF">SSABA_v1c08810</name>
</gene>
<dbReference type="KEGG" id="ssab:SSABA_v1c08810"/>
<dbReference type="EMBL" id="CP006934">
    <property type="protein sequence ID" value="AHI54280.1"/>
    <property type="molecule type" value="Genomic_DNA"/>
</dbReference>
<feature type="transmembrane region" description="Helical" evidence="6">
    <location>
        <begin position="50"/>
        <end position="69"/>
    </location>
</feature>
<feature type="transmembrane region" description="Helical" evidence="6">
    <location>
        <begin position="255"/>
        <end position="273"/>
    </location>
</feature>
<dbReference type="InterPro" id="IPR002781">
    <property type="entry name" value="TM_pro_TauE-like"/>
</dbReference>
<dbReference type="InterPro" id="IPR051598">
    <property type="entry name" value="TSUP/Inactive_protease-like"/>
</dbReference>
<name>W6ABS0_9MOLU</name>
<keyword evidence="3 6" id="KW-0812">Transmembrane</keyword>
<dbReference type="PATRIC" id="fig|1276257.3.peg.894"/>
<feature type="transmembrane region" description="Helical" evidence="6">
    <location>
        <begin position="196"/>
        <end position="215"/>
    </location>
</feature>
<dbReference type="HOGENOM" id="CLU_1000786_0_0_14"/>
<dbReference type="STRING" id="1276257.SSABA_v1c08810"/>
<evidence type="ECO:0000256" key="4">
    <source>
        <dbReference type="ARBA" id="ARBA00022989"/>
    </source>
</evidence>
<feature type="transmembrane region" description="Helical" evidence="6">
    <location>
        <begin position="221"/>
        <end position="243"/>
    </location>
</feature>
<feature type="transmembrane region" description="Helical" evidence="6">
    <location>
        <begin position="75"/>
        <end position="96"/>
    </location>
</feature>